<dbReference type="AlphaFoldDB" id="A0A1E7FQ67"/>
<accession>A0A1E7FQ67</accession>
<dbReference type="Pfam" id="PF00135">
    <property type="entry name" value="COesterase"/>
    <property type="match status" value="1"/>
</dbReference>
<dbReference type="Gene3D" id="3.40.50.1820">
    <property type="entry name" value="alpha/beta hydrolase"/>
    <property type="match status" value="1"/>
</dbReference>
<feature type="domain" description="Carboxylesterase type B" evidence="3">
    <location>
        <begin position="4"/>
        <end position="139"/>
    </location>
</feature>
<evidence type="ECO:0000256" key="2">
    <source>
        <dbReference type="ARBA" id="ARBA00022801"/>
    </source>
</evidence>
<dbReference type="KEGG" id="fcy:FRACYDRAFT_181790"/>
<gene>
    <name evidence="4" type="ORF">FRACYDRAFT_181790</name>
</gene>
<dbReference type="InterPro" id="IPR002018">
    <property type="entry name" value="CarbesteraseB"/>
</dbReference>
<protein>
    <submittedName>
        <fullName evidence="4">Carboxylesterase</fullName>
    </submittedName>
</protein>
<dbReference type="PROSITE" id="PS00941">
    <property type="entry name" value="CARBOXYLESTERASE_B_2"/>
    <property type="match status" value="1"/>
</dbReference>
<dbReference type="EMBL" id="KV784355">
    <property type="protein sequence ID" value="OEU20311.1"/>
    <property type="molecule type" value="Genomic_DNA"/>
</dbReference>
<name>A0A1E7FQ67_9STRA</name>
<feature type="non-terminal residue" evidence="4">
    <location>
        <position position="1"/>
    </location>
</feature>
<dbReference type="OrthoDB" id="408631at2759"/>
<organism evidence="4 5">
    <name type="scientific">Fragilariopsis cylindrus CCMP1102</name>
    <dbReference type="NCBI Taxonomy" id="635003"/>
    <lineage>
        <taxon>Eukaryota</taxon>
        <taxon>Sar</taxon>
        <taxon>Stramenopiles</taxon>
        <taxon>Ochrophyta</taxon>
        <taxon>Bacillariophyta</taxon>
        <taxon>Bacillariophyceae</taxon>
        <taxon>Bacillariophycidae</taxon>
        <taxon>Bacillariales</taxon>
        <taxon>Bacillariaceae</taxon>
        <taxon>Fragilariopsis</taxon>
    </lineage>
</organism>
<proteinExistence type="inferred from homology"/>
<evidence type="ECO:0000256" key="1">
    <source>
        <dbReference type="ARBA" id="ARBA00005964"/>
    </source>
</evidence>
<dbReference type="InParanoid" id="A0A1E7FQ67"/>
<evidence type="ECO:0000313" key="5">
    <source>
        <dbReference type="Proteomes" id="UP000095751"/>
    </source>
</evidence>
<evidence type="ECO:0000259" key="3">
    <source>
        <dbReference type="Pfam" id="PF00135"/>
    </source>
</evidence>
<comment type="similarity">
    <text evidence="1">Belongs to the type-B carboxylesterase/lipase family.</text>
</comment>
<dbReference type="InterPro" id="IPR019819">
    <property type="entry name" value="Carboxylesterase_B_CS"/>
</dbReference>
<dbReference type="InterPro" id="IPR029058">
    <property type="entry name" value="AB_hydrolase_fold"/>
</dbReference>
<dbReference type="PANTHER" id="PTHR43142:SF1">
    <property type="entry name" value="CARBOXYLIC ESTER HYDROLASE"/>
    <property type="match status" value="1"/>
</dbReference>
<keyword evidence="5" id="KW-1185">Reference proteome</keyword>
<keyword evidence="2" id="KW-0378">Hydrolase</keyword>
<reference evidence="4 5" key="1">
    <citation type="submission" date="2016-09" db="EMBL/GenBank/DDBJ databases">
        <title>Extensive genetic diversity and differential bi-allelic expression allows diatom success in the polar Southern Ocean.</title>
        <authorList>
            <consortium name="DOE Joint Genome Institute"/>
            <person name="Mock T."/>
            <person name="Otillar R.P."/>
            <person name="Strauss J."/>
            <person name="Dupont C."/>
            <person name="Frickenhaus S."/>
            <person name="Maumus F."/>
            <person name="Mcmullan M."/>
            <person name="Sanges R."/>
            <person name="Schmutz J."/>
            <person name="Toseland A."/>
            <person name="Valas R."/>
            <person name="Veluchamy A."/>
            <person name="Ward B.J."/>
            <person name="Allen A."/>
            <person name="Barry K."/>
            <person name="Falciatore A."/>
            <person name="Ferrante M."/>
            <person name="Fortunato A.E."/>
            <person name="Gloeckner G."/>
            <person name="Gruber A."/>
            <person name="Hipkin R."/>
            <person name="Janech M."/>
            <person name="Kroth P."/>
            <person name="Leese F."/>
            <person name="Lindquist E."/>
            <person name="Lyon B.R."/>
            <person name="Martin J."/>
            <person name="Mayer C."/>
            <person name="Parker M."/>
            <person name="Quesneville H."/>
            <person name="Raymond J."/>
            <person name="Uhlig C."/>
            <person name="Valentin K.U."/>
            <person name="Worden A.Z."/>
            <person name="Armbrust E.V."/>
            <person name="Bowler C."/>
            <person name="Green B."/>
            <person name="Moulton V."/>
            <person name="Van Oosterhout C."/>
            <person name="Grigoriev I."/>
        </authorList>
    </citation>
    <scope>NUCLEOTIDE SEQUENCE [LARGE SCALE GENOMIC DNA]</scope>
    <source>
        <strain evidence="4 5">CCMP1102</strain>
    </source>
</reference>
<dbReference type="Proteomes" id="UP000095751">
    <property type="component" value="Unassembled WGS sequence"/>
</dbReference>
<dbReference type="GO" id="GO:0016787">
    <property type="term" value="F:hydrolase activity"/>
    <property type="evidence" value="ECO:0007669"/>
    <property type="project" value="UniProtKB-KW"/>
</dbReference>
<evidence type="ECO:0000313" key="4">
    <source>
        <dbReference type="EMBL" id="OEU20311.1"/>
    </source>
</evidence>
<dbReference type="PANTHER" id="PTHR43142">
    <property type="entry name" value="CARBOXYLIC ESTER HYDROLASE"/>
    <property type="match status" value="1"/>
</dbReference>
<dbReference type="SUPFAM" id="SSF53474">
    <property type="entry name" value="alpha/beta-Hydrolases"/>
    <property type="match status" value="1"/>
</dbReference>
<sequence length="140" mass="15195">SLIEDCLYLNIWKPNSINDDVLLPVMVYIHGGNFEVGHGGLPNIDEANLAGTEDIVVVTLSYRLGVFGYLITDEEGTGGMNGILDQIKALEWVQQYISFFGGDPNRTTIFGNSAGAMSVGMLSVVPQAHGLFERAIQFSQ</sequence>